<accession>A0ABN9TXZ3</accession>
<feature type="transmembrane region" description="Helical" evidence="6">
    <location>
        <begin position="152"/>
        <end position="175"/>
    </location>
</feature>
<proteinExistence type="predicted"/>
<evidence type="ECO:0000259" key="7">
    <source>
        <dbReference type="PROSITE" id="PS50222"/>
    </source>
</evidence>
<dbReference type="InterPro" id="IPR018247">
    <property type="entry name" value="EF_Hand_1_Ca_BS"/>
</dbReference>
<dbReference type="Gene3D" id="1.20.120.350">
    <property type="entry name" value="Voltage-gated potassium channels. Chain C"/>
    <property type="match status" value="1"/>
</dbReference>
<evidence type="ECO:0000313" key="9">
    <source>
        <dbReference type="Proteomes" id="UP001189429"/>
    </source>
</evidence>
<evidence type="ECO:0000256" key="2">
    <source>
        <dbReference type="ARBA" id="ARBA00022692"/>
    </source>
</evidence>
<keyword evidence="9" id="KW-1185">Reference proteome</keyword>
<evidence type="ECO:0000313" key="8">
    <source>
        <dbReference type="EMBL" id="CAK0851200.1"/>
    </source>
</evidence>
<comment type="subcellular location">
    <subcellularLocation>
        <location evidence="1">Membrane</location>
        <topology evidence="1">Multi-pass membrane protein</topology>
    </subcellularLocation>
</comment>
<dbReference type="InterPro" id="IPR027359">
    <property type="entry name" value="Volt_channel_dom_sf"/>
</dbReference>
<dbReference type="PANTHER" id="PTHR10037">
    <property type="entry name" value="VOLTAGE-GATED CATION CHANNEL CALCIUM AND SODIUM"/>
    <property type="match status" value="1"/>
</dbReference>
<keyword evidence="4 6" id="KW-1133">Transmembrane helix</keyword>
<feature type="domain" description="EF-hand" evidence="7">
    <location>
        <begin position="320"/>
        <end position="355"/>
    </location>
</feature>
<dbReference type="Gene3D" id="1.10.238.10">
    <property type="entry name" value="EF-hand"/>
    <property type="match status" value="1"/>
</dbReference>
<keyword evidence="2 6" id="KW-0812">Transmembrane</keyword>
<feature type="domain" description="EF-hand" evidence="7">
    <location>
        <begin position="277"/>
        <end position="312"/>
    </location>
</feature>
<reference evidence="8" key="1">
    <citation type="submission" date="2023-10" db="EMBL/GenBank/DDBJ databases">
        <authorList>
            <person name="Chen Y."/>
            <person name="Shah S."/>
            <person name="Dougan E. K."/>
            <person name="Thang M."/>
            <person name="Chan C."/>
        </authorList>
    </citation>
    <scope>NUCLEOTIDE SEQUENCE [LARGE SCALE GENOMIC DNA]</scope>
</reference>
<sequence length="413" mass="46183">MGQTFEFFFGVVIGTNALVSGVEVQYRSSHLGEELPAVFMIVRHAYTFLFLVELMARVCKLGLANFYLRGEVFWAWTDTLVVLMGLLEMAMDLVSIAADRDEELPGAAVFRNVRLARLVRLTRAFRLHRLIRFIAALRTLVYSILATMKSLLWAMVLILMIIYVFGLAFTGEALYFVEMSDGLGQVEEDKLLGEWGSLDVSMYTLFQAISGGVSWREPATPLEGISILPVSLFTTYIAFVYFAVLNVVTGVFCSSAVETTQRNPDLVAKSIIDNRRACAEKLQQLFGAIDDDDSGLITMDELELIADDDLMKAYFQALQIDFRDAATLFKLIDATNDGAIKLDDFLRGCEKLKGQATSMEMAEISYDLRRLDNQVATLVLALEKEGRRKGELDDLVRPTFEKLCRARSGALPA</sequence>
<feature type="transmembrane region" description="Helical" evidence="6">
    <location>
        <begin position="7"/>
        <end position="26"/>
    </location>
</feature>
<feature type="transmembrane region" description="Helical" evidence="6">
    <location>
        <begin position="46"/>
        <end position="68"/>
    </location>
</feature>
<evidence type="ECO:0000256" key="1">
    <source>
        <dbReference type="ARBA" id="ARBA00004141"/>
    </source>
</evidence>
<dbReference type="InterPro" id="IPR011992">
    <property type="entry name" value="EF-hand-dom_pair"/>
</dbReference>
<dbReference type="SUPFAM" id="SSF81324">
    <property type="entry name" value="Voltage-gated potassium channels"/>
    <property type="match status" value="1"/>
</dbReference>
<evidence type="ECO:0000256" key="4">
    <source>
        <dbReference type="ARBA" id="ARBA00022989"/>
    </source>
</evidence>
<name>A0ABN9TXZ3_9DINO</name>
<dbReference type="InterPro" id="IPR002048">
    <property type="entry name" value="EF_hand_dom"/>
</dbReference>
<dbReference type="PROSITE" id="PS50222">
    <property type="entry name" value="EF_HAND_2"/>
    <property type="match status" value="2"/>
</dbReference>
<evidence type="ECO:0000256" key="5">
    <source>
        <dbReference type="ARBA" id="ARBA00023136"/>
    </source>
</evidence>
<gene>
    <name evidence="8" type="ORF">PCOR1329_LOCUS43389</name>
</gene>
<keyword evidence="3" id="KW-0106">Calcium</keyword>
<dbReference type="Gene3D" id="1.10.287.70">
    <property type="match status" value="1"/>
</dbReference>
<feature type="transmembrane region" description="Helical" evidence="6">
    <location>
        <begin position="227"/>
        <end position="252"/>
    </location>
</feature>
<dbReference type="Proteomes" id="UP001189429">
    <property type="component" value="Unassembled WGS sequence"/>
</dbReference>
<dbReference type="PANTHER" id="PTHR10037:SF62">
    <property type="entry name" value="SODIUM CHANNEL PROTEIN 60E"/>
    <property type="match status" value="1"/>
</dbReference>
<dbReference type="PROSITE" id="PS00018">
    <property type="entry name" value="EF_HAND_1"/>
    <property type="match status" value="1"/>
</dbReference>
<dbReference type="SUPFAM" id="SSF47473">
    <property type="entry name" value="EF-hand"/>
    <property type="match status" value="1"/>
</dbReference>
<evidence type="ECO:0000256" key="6">
    <source>
        <dbReference type="SAM" id="Phobius"/>
    </source>
</evidence>
<dbReference type="EMBL" id="CAUYUJ010015216">
    <property type="protein sequence ID" value="CAK0851200.1"/>
    <property type="molecule type" value="Genomic_DNA"/>
</dbReference>
<protein>
    <recommendedName>
        <fullName evidence="7">EF-hand domain-containing protein</fullName>
    </recommendedName>
</protein>
<dbReference type="InterPro" id="IPR043203">
    <property type="entry name" value="VGCC_Ca_Na"/>
</dbReference>
<dbReference type="InterPro" id="IPR005821">
    <property type="entry name" value="Ion_trans_dom"/>
</dbReference>
<keyword evidence="5 6" id="KW-0472">Membrane</keyword>
<evidence type="ECO:0000256" key="3">
    <source>
        <dbReference type="ARBA" id="ARBA00022837"/>
    </source>
</evidence>
<comment type="caution">
    <text evidence="8">The sequence shown here is derived from an EMBL/GenBank/DDBJ whole genome shotgun (WGS) entry which is preliminary data.</text>
</comment>
<dbReference type="Pfam" id="PF00520">
    <property type="entry name" value="Ion_trans"/>
    <property type="match status" value="1"/>
</dbReference>
<organism evidence="8 9">
    <name type="scientific">Prorocentrum cordatum</name>
    <dbReference type="NCBI Taxonomy" id="2364126"/>
    <lineage>
        <taxon>Eukaryota</taxon>
        <taxon>Sar</taxon>
        <taxon>Alveolata</taxon>
        <taxon>Dinophyceae</taxon>
        <taxon>Prorocentrales</taxon>
        <taxon>Prorocentraceae</taxon>
        <taxon>Prorocentrum</taxon>
    </lineage>
</organism>